<dbReference type="EMBL" id="BFAA01033367">
    <property type="protein sequence ID" value="GCB83305.1"/>
    <property type="molecule type" value="Genomic_DNA"/>
</dbReference>
<dbReference type="SUPFAM" id="SSF111418">
    <property type="entry name" value="Hormone receptor domain"/>
    <property type="match status" value="1"/>
</dbReference>
<dbReference type="GO" id="GO:0006874">
    <property type="term" value="P:intracellular calcium ion homeostasis"/>
    <property type="evidence" value="ECO:0007669"/>
    <property type="project" value="TreeGrafter"/>
</dbReference>
<dbReference type="GO" id="GO:0005886">
    <property type="term" value="C:plasma membrane"/>
    <property type="evidence" value="ECO:0007669"/>
    <property type="project" value="UniProtKB-SubCell"/>
</dbReference>
<evidence type="ECO:0000313" key="9">
    <source>
        <dbReference type="EMBL" id="GCB83305.1"/>
    </source>
</evidence>
<evidence type="ECO:0000256" key="1">
    <source>
        <dbReference type="ARBA" id="ARBA00004651"/>
    </source>
</evidence>
<feature type="domain" description="G-protein coupled receptors family 2 profile 1" evidence="8">
    <location>
        <begin position="1"/>
        <end position="31"/>
    </location>
</feature>
<dbReference type="AlphaFoldDB" id="A0A401QD31"/>
<name>A0A401QD31_SCYTO</name>
<dbReference type="GO" id="GO:0017046">
    <property type="term" value="F:peptide hormone binding"/>
    <property type="evidence" value="ECO:0007669"/>
    <property type="project" value="TreeGrafter"/>
</dbReference>
<reference evidence="9 10" key="1">
    <citation type="journal article" date="2018" name="Nat. Ecol. Evol.">
        <title>Shark genomes provide insights into elasmobranch evolution and the origin of vertebrates.</title>
        <authorList>
            <person name="Hara Y"/>
            <person name="Yamaguchi K"/>
            <person name="Onimaru K"/>
            <person name="Kadota M"/>
            <person name="Koyanagi M"/>
            <person name="Keeley SD"/>
            <person name="Tatsumi K"/>
            <person name="Tanaka K"/>
            <person name="Motone F"/>
            <person name="Kageyama Y"/>
            <person name="Nozu R"/>
            <person name="Adachi N"/>
            <person name="Nishimura O"/>
            <person name="Nakagawa R"/>
            <person name="Tanegashima C"/>
            <person name="Kiyatake I"/>
            <person name="Matsumoto R"/>
            <person name="Murakumo K"/>
            <person name="Nishida K"/>
            <person name="Terakita A"/>
            <person name="Kuratani S"/>
            <person name="Sato K"/>
            <person name="Hyodo S Kuraku.S."/>
        </authorList>
    </citation>
    <scope>NUCLEOTIDE SEQUENCE [LARGE SCALE GENOMIC DNA]</scope>
</reference>
<dbReference type="Pfam" id="PF00002">
    <property type="entry name" value="7tm_2"/>
    <property type="match status" value="1"/>
</dbReference>
<dbReference type="PANTHER" id="PTHR45620:SF27">
    <property type="entry name" value="PARATHYROID HORMONE_PARATHYROID HORMONE-RELATED PEPTIDE RECEPTOR"/>
    <property type="match status" value="1"/>
</dbReference>
<evidence type="ECO:0000256" key="2">
    <source>
        <dbReference type="ARBA" id="ARBA00005314"/>
    </source>
</evidence>
<gene>
    <name evidence="9" type="ORF">scyTo_0023752</name>
</gene>
<dbReference type="InterPro" id="IPR050332">
    <property type="entry name" value="GPCR_2"/>
</dbReference>
<dbReference type="PANTHER" id="PTHR45620">
    <property type="entry name" value="PDF RECEPTOR-LIKE PROTEIN-RELATED"/>
    <property type="match status" value="1"/>
</dbReference>
<evidence type="ECO:0000259" key="8">
    <source>
        <dbReference type="PROSITE" id="PS50227"/>
    </source>
</evidence>
<dbReference type="PROSITE" id="PS50227">
    <property type="entry name" value="G_PROTEIN_RECEP_F2_3"/>
    <property type="match status" value="1"/>
</dbReference>
<dbReference type="STRING" id="75743.A0A401QD31"/>
<evidence type="ECO:0000256" key="4">
    <source>
        <dbReference type="ARBA" id="ARBA00022692"/>
    </source>
</evidence>
<evidence type="ECO:0000313" key="10">
    <source>
        <dbReference type="Proteomes" id="UP000288216"/>
    </source>
</evidence>
<comment type="similarity">
    <text evidence="2">Belongs to the G-protein coupled receptor 2 family.</text>
</comment>
<feature type="transmembrane region" description="Helical" evidence="7">
    <location>
        <begin position="47"/>
        <end position="71"/>
    </location>
</feature>
<dbReference type="OrthoDB" id="6160250at2759"/>
<keyword evidence="3" id="KW-1003">Cell membrane</keyword>
<keyword evidence="10" id="KW-1185">Reference proteome</keyword>
<accession>A0A401QD31</accession>
<evidence type="ECO:0000256" key="5">
    <source>
        <dbReference type="ARBA" id="ARBA00022989"/>
    </source>
</evidence>
<keyword evidence="4 7" id="KW-0812">Transmembrane</keyword>
<dbReference type="Gene3D" id="1.20.1070.10">
    <property type="entry name" value="Rhodopsin 7-helix transmembrane proteins"/>
    <property type="match status" value="1"/>
</dbReference>
<keyword evidence="6 7" id="KW-0472">Membrane</keyword>
<dbReference type="InterPro" id="IPR000832">
    <property type="entry name" value="GPCR_2_secretin-like"/>
</dbReference>
<dbReference type="Gene3D" id="4.10.1240.10">
    <property type="entry name" value="GPCR, family 2, extracellular hormone receptor domain"/>
    <property type="match status" value="1"/>
</dbReference>
<protein>
    <recommendedName>
        <fullName evidence="8">G-protein coupled receptors family 2 profile 1 domain-containing protein</fullName>
    </recommendedName>
</protein>
<comment type="caution">
    <text evidence="9">The sequence shown here is derived from an EMBL/GenBank/DDBJ whole genome shotgun (WGS) entry which is preliminary data.</text>
</comment>
<evidence type="ECO:0000256" key="7">
    <source>
        <dbReference type="SAM" id="Phobius"/>
    </source>
</evidence>
<feature type="non-terminal residue" evidence="9">
    <location>
        <position position="1"/>
    </location>
</feature>
<dbReference type="InterPro" id="IPR001879">
    <property type="entry name" value="GPCR_2_extracellular_dom"/>
</dbReference>
<organism evidence="9 10">
    <name type="scientific">Scyliorhinus torazame</name>
    <name type="common">Cloudy catshark</name>
    <name type="synonym">Catulus torazame</name>
    <dbReference type="NCBI Taxonomy" id="75743"/>
    <lineage>
        <taxon>Eukaryota</taxon>
        <taxon>Metazoa</taxon>
        <taxon>Chordata</taxon>
        <taxon>Craniata</taxon>
        <taxon>Vertebrata</taxon>
        <taxon>Chondrichthyes</taxon>
        <taxon>Elasmobranchii</taxon>
        <taxon>Galeomorphii</taxon>
        <taxon>Galeoidea</taxon>
        <taxon>Carcharhiniformes</taxon>
        <taxon>Scyliorhinidae</taxon>
        <taxon>Scyliorhinus</taxon>
    </lineage>
</organism>
<dbReference type="GO" id="GO:0004991">
    <property type="term" value="F:parathyroid hormone receptor activity"/>
    <property type="evidence" value="ECO:0007669"/>
    <property type="project" value="TreeGrafter"/>
</dbReference>
<evidence type="ECO:0000256" key="3">
    <source>
        <dbReference type="ARBA" id="ARBA00022475"/>
    </source>
</evidence>
<dbReference type="InterPro" id="IPR036445">
    <property type="entry name" value="GPCR_2_extracell_dom_sf"/>
</dbReference>
<keyword evidence="5 7" id="KW-1133">Transmembrane helix</keyword>
<dbReference type="GO" id="GO:0008528">
    <property type="term" value="F:G protein-coupled peptide receptor activity"/>
    <property type="evidence" value="ECO:0007669"/>
    <property type="project" value="TreeGrafter"/>
</dbReference>
<dbReference type="GO" id="GO:0007189">
    <property type="term" value="P:adenylate cyclase-activating G protein-coupled receptor signaling pathway"/>
    <property type="evidence" value="ECO:0007669"/>
    <property type="project" value="TreeGrafter"/>
</dbReference>
<evidence type="ECO:0000256" key="6">
    <source>
        <dbReference type="ARBA" id="ARBA00023136"/>
    </source>
</evidence>
<proteinExistence type="inferred from homology"/>
<comment type="subcellular location">
    <subcellularLocation>
        <location evidence="1">Cell membrane</location>
        <topology evidence="1">Multi-pass membrane protein</topology>
    </subcellularLocation>
</comment>
<sequence>AYRQCNVNGSWELVPSSNQTWANYTECARYLAHINQSTEKDIFDRLYLIYTVGYSISLGSLTVAVVILNYFR</sequence>
<dbReference type="Proteomes" id="UP000288216">
    <property type="component" value="Unassembled WGS sequence"/>
</dbReference>